<evidence type="ECO:0000313" key="2">
    <source>
        <dbReference type="Proteomes" id="UP001164761"/>
    </source>
</evidence>
<evidence type="ECO:0008006" key="3">
    <source>
        <dbReference type="Google" id="ProtNLM"/>
    </source>
</evidence>
<proteinExistence type="predicted"/>
<dbReference type="RefSeq" id="WP_268008278.1">
    <property type="nucleotide sequence ID" value="NZ_CP104067.1"/>
</dbReference>
<keyword evidence="2" id="KW-1185">Reference proteome</keyword>
<dbReference type="EMBL" id="CP104067">
    <property type="protein sequence ID" value="WAH44382.1"/>
    <property type="molecule type" value="Genomic_DNA"/>
</dbReference>
<protein>
    <recommendedName>
        <fullName evidence="3">DUF2357 domain-containing protein</fullName>
    </recommendedName>
</protein>
<gene>
    <name evidence="1" type="ORF">NZD89_13905</name>
</gene>
<evidence type="ECO:0000313" key="1">
    <source>
        <dbReference type="EMBL" id="WAH44382.1"/>
    </source>
</evidence>
<name>A0ABY6ZNH2_9BACL</name>
<dbReference type="Proteomes" id="UP001164761">
    <property type="component" value="Chromosome"/>
</dbReference>
<reference evidence="1" key="1">
    <citation type="submission" date="2022-08" db="EMBL/GenBank/DDBJ databases">
        <title>Alicyclobacillus fastidiosus DSM 17978, complete genome.</title>
        <authorList>
            <person name="Wang Q."/>
            <person name="Cai R."/>
            <person name="Wang Z."/>
        </authorList>
    </citation>
    <scope>NUCLEOTIDE SEQUENCE</scope>
    <source>
        <strain evidence="1">DSM 17978</strain>
    </source>
</reference>
<sequence length="614" mass="71540">MDIPSNLPFTVRFLAGRDGQSKPVNAFFTDESRLDNYPSPVQLRENSRLEVQFIADDDEARFYMDGLELLADKSVELDHTGTPYLEPSSRPYVLYTPSDEYYPYIPGFYRIKVVVQGQSYVTSIQIVPSRISVQQWEIMRDELEVEVRGLAQAIVRKNLSVGDSLEQYIPAEHLHRFLVIRQHFPTVMAALADLVEMVNYRIRTEYRLLPVERVKAIDEVTIRHRLTHPDYVDTLKAPVRDVDYNLPENQWIARIVSTVRTYLDDVIRSLDSYRDYIQSELNEQLLFAEDRRQTSGESAVIRGHRMVLRELDLFAEHARKMLHSVQLVTRSTWYESVRQTRPSYVPHVLLQDPRYRALYRMYRDLHADNVQVKLDPAFAYQWKRTDLLYELWGFLKLCTAFSDGLSFVPKRGWIYDSAQTASEELFVPVLMPDTFIVLEKEEVRVHLVYNATLPSRASQTNLEVTPMHMPGGFHNRPDARIDVFHRNVYCGSVMMDFKYRHKSWFWNPNPRPAKRPPATNQLISYSNDSKSSWLLGGYLPPSLREQMRPVIEVWGVYPRNTDYPTKDDVEYDNTHNVRLVNLSPGVDNEHFIAELAHVLDKVLDFAAKARNSNA</sequence>
<organism evidence="1 2">
    <name type="scientific">Alicyclobacillus fastidiosus</name>
    <dbReference type="NCBI Taxonomy" id="392011"/>
    <lineage>
        <taxon>Bacteria</taxon>
        <taxon>Bacillati</taxon>
        <taxon>Bacillota</taxon>
        <taxon>Bacilli</taxon>
        <taxon>Bacillales</taxon>
        <taxon>Alicyclobacillaceae</taxon>
        <taxon>Alicyclobacillus</taxon>
    </lineage>
</organism>
<accession>A0ABY6ZNH2</accession>